<dbReference type="InterPro" id="IPR000412">
    <property type="entry name" value="ABC_2_transport"/>
</dbReference>
<organism evidence="8 9">
    <name type="scientific">Sphaerisporangium rubeum</name>
    <dbReference type="NCBI Taxonomy" id="321317"/>
    <lineage>
        <taxon>Bacteria</taxon>
        <taxon>Bacillati</taxon>
        <taxon>Actinomycetota</taxon>
        <taxon>Actinomycetes</taxon>
        <taxon>Streptosporangiales</taxon>
        <taxon>Streptosporangiaceae</taxon>
        <taxon>Sphaerisporangium</taxon>
    </lineage>
</organism>
<evidence type="ECO:0000256" key="2">
    <source>
        <dbReference type="ARBA" id="ARBA00022692"/>
    </source>
</evidence>
<gene>
    <name evidence="8" type="ORF">BJ992_002945</name>
</gene>
<dbReference type="InterPro" id="IPR051784">
    <property type="entry name" value="Nod_factor_ABC_transporter"/>
</dbReference>
<comment type="caution">
    <text evidence="8">The sequence shown here is derived from an EMBL/GenBank/DDBJ whole genome shotgun (WGS) entry which is preliminary data.</text>
</comment>
<dbReference type="EMBL" id="JACHIU010000001">
    <property type="protein sequence ID" value="MBB6473514.1"/>
    <property type="molecule type" value="Genomic_DNA"/>
</dbReference>
<evidence type="ECO:0000313" key="8">
    <source>
        <dbReference type="EMBL" id="MBB6473514.1"/>
    </source>
</evidence>
<dbReference type="GO" id="GO:0043190">
    <property type="term" value="C:ATP-binding cassette (ABC) transporter complex"/>
    <property type="evidence" value="ECO:0007669"/>
    <property type="project" value="InterPro"/>
</dbReference>
<evidence type="ECO:0000256" key="6">
    <source>
        <dbReference type="RuleBase" id="RU361157"/>
    </source>
</evidence>
<name>A0A7X0IFA2_9ACTN</name>
<protein>
    <recommendedName>
        <fullName evidence="6">Transport permease protein</fullName>
    </recommendedName>
</protein>
<evidence type="ECO:0000256" key="5">
    <source>
        <dbReference type="ARBA" id="ARBA00023251"/>
    </source>
</evidence>
<comment type="similarity">
    <text evidence="6">Belongs to the ABC-2 integral membrane protein family.</text>
</comment>
<feature type="transmembrane region" description="Helical" evidence="6">
    <location>
        <begin position="38"/>
        <end position="55"/>
    </location>
</feature>
<evidence type="ECO:0000256" key="3">
    <source>
        <dbReference type="ARBA" id="ARBA00022989"/>
    </source>
</evidence>
<keyword evidence="6" id="KW-1003">Cell membrane</keyword>
<dbReference type="AlphaFoldDB" id="A0A7X0IFA2"/>
<dbReference type="PANTHER" id="PTHR43229:SF2">
    <property type="entry name" value="NODULATION PROTEIN J"/>
    <property type="match status" value="1"/>
</dbReference>
<dbReference type="PROSITE" id="PS51012">
    <property type="entry name" value="ABC_TM2"/>
    <property type="match status" value="1"/>
</dbReference>
<keyword evidence="3 6" id="KW-1133">Transmembrane helix</keyword>
<accession>A0A7X0IFA2</accession>
<keyword evidence="2 6" id="KW-0812">Transmembrane</keyword>
<dbReference type="PANTHER" id="PTHR43229">
    <property type="entry name" value="NODULATION PROTEIN J"/>
    <property type="match status" value="1"/>
</dbReference>
<dbReference type="GO" id="GO:0140359">
    <property type="term" value="F:ABC-type transporter activity"/>
    <property type="evidence" value="ECO:0007669"/>
    <property type="project" value="InterPro"/>
</dbReference>
<feature type="transmembrane region" description="Helical" evidence="6">
    <location>
        <begin position="181"/>
        <end position="207"/>
    </location>
</feature>
<dbReference type="PIRSF" id="PIRSF006648">
    <property type="entry name" value="DrrB"/>
    <property type="match status" value="1"/>
</dbReference>
<sequence length="255" mass="26205">MTAALDFTPRPGAAPLPRMVLAQAGAEVRAMVRNGEQLLLTLIIPVLVLAGFSAVPLLELPGRRVDFVAPGVLALAIMSTAFTGQAIATGFERRYGVLKRLGATPLPRSGLLLAKTLAVLAVEALQVVVLTGVALALGWRPGGSLLWAASLILAGTAAFSGLGLLMAGTLRAEATLAAANLVYLVLLGLGGVVVPVTAFPHALRAVVELLPITALTGGLRSVLTGSAAFPAWSLLVLLAWAAVTLAVAARTFRWE</sequence>
<keyword evidence="5" id="KW-0046">Antibiotic resistance</keyword>
<reference evidence="8 9" key="1">
    <citation type="submission" date="2020-08" db="EMBL/GenBank/DDBJ databases">
        <title>Sequencing the genomes of 1000 actinobacteria strains.</title>
        <authorList>
            <person name="Klenk H.-P."/>
        </authorList>
    </citation>
    <scope>NUCLEOTIDE SEQUENCE [LARGE SCALE GENOMIC DNA]</scope>
    <source>
        <strain evidence="8 9">DSM 44936</strain>
    </source>
</reference>
<feature type="domain" description="ABC transmembrane type-2" evidence="7">
    <location>
        <begin position="29"/>
        <end position="255"/>
    </location>
</feature>
<feature type="transmembrane region" description="Helical" evidence="6">
    <location>
        <begin position="227"/>
        <end position="249"/>
    </location>
</feature>
<evidence type="ECO:0000259" key="7">
    <source>
        <dbReference type="PROSITE" id="PS51012"/>
    </source>
</evidence>
<keyword evidence="6" id="KW-0813">Transport</keyword>
<comment type="subcellular location">
    <subcellularLocation>
        <location evidence="6">Cell membrane</location>
        <topology evidence="6">Multi-pass membrane protein</topology>
    </subcellularLocation>
    <subcellularLocation>
        <location evidence="1">Membrane</location>
        <topology evidence="1">Multi-pass membrane protein</topology>
    </subcellularLocation>
</comment>
<feature type="transmembrane region" description="Helical" evidence="6">
    <location>
        <begin position="67"/>
        <end position="91"/>
    </location>
</feature>
<feature type="transmembrane region" description="Helical" evidence="6">
    <location>
        <begin position="145"/>
        <end position="169"/>
    </location>
</feature>
<dbReference type="InterPro" id="IPR047817">
    <property type="entry name" value="ABC2_TM_bact-type"/>
</dbReference>
<evidence type="ECO:0000256" key="4">
    <source>
        <dbReference type="ARBA" id="ARBA00023136"/>
    </source>
</evidence>
<proteinExistence type="inferred from homology"/>
<dbReference type="GO" id="GO:0046677">
    <property type="term" value="P:response to antibiotic"/>
    <property type="evidence" value="ECO:0007669"/>
    <property type="project" value="UniProtKB-KW"/>
</dbReference>
<feature type="transmembrane region" description="Helical" evidence="6">
    <location>
        <begin position="112"/>
        <end position="139"/>
    </location>
</feature>
<dbReference type="Proteomes" id="UP000555564">
    <property type="component" value="Unassembled WGS sequence"/>
</dbReference>
<keyword evidence="9" id="KW-1185">Reference proteome</keyword>
<dbReference type="Pfam" id="PF01061">
    <property type="entry name" value="ABC2_membrane"/>
    <property type="match status" value="1"/>
</dbReference>
<keyword evidence="4 6" id="KW-0472">Membrane</keyword>
<dbReference type="InterPro" id="IPR013525">
    <property type="entry name" value="ABC2_TM"/>
</dbReference>
<evidence type="ECO:0000256" key="1">
    <source>
        <dbReference type="ARBA" id="ARBA00004141"/>
    </source>
</evidence>
<evidence type="ECO:0000313" key="9">
    <source>
        <dbReference type="Proteomes" id="UP000555564"/>
    </source>
</evidence>